<comment type="caution">
    <text evidence="2">The sequence shown here is derived from an EMBL/GenBank/DDBJ whole genome shotgun (WGS) entry which is preliminary data.</text>
</comment>
<evidence type="ECO:0000256" key="1">
    <source>
        <dbReference type="SAM" id="MobiDB-lite"/>
    </source>
</evidence>
<accession>A0A0A3XZP3</accession>
<gene>
    <name evidence="2" type="ORF">MA20_10175</name>
</gene>
<protein>
    <submittedName>
        <fullName evidence="2">Uncharacterized protein</fullName>
    </submittedName>
</protein>
<feature type="compositionally biased region" description="Low complexity" evidence="1">
    <location>
        <begin position="9"/>
        <end position="24"/>
    </location>
</feature>
<dbReference type="Proteomes" id="UP000030377">
    <property type="component" value="Unassembled WGS sequence"/>
</dbReference>
<sequence>MPDLEEADAVNNPPSVAAPARSRVLTGSCSTHRSRKARAELNQVTRILEPLQVLVTLTTDRCMIQFSWMTHELGG</sequence>
<organism evidence="2 3">
    <name type="scientific">Bradyrhizobium japonicum</name>
    <dbReference type="NCBI Taxonomy" id="375"/>
    <lineage>
        <taxon>Bacteria</taxon>
        <taxon>Pseudomonadati</taxon>
        <taxon>Pseudomonadota</taxon>
        <taxon>Alphaproteobacteria</taxon>
        <taxon>Hyphomicrobiales</taxon>
        <taxon>Nitrobacteraceae</taxon>
        <taxon>Bradyrhizobium</taxon>
    </lineage>
</organism>
<proteinExistence type="predicted"/>
<dbReference type="EMBL" id="JRPN01000006">
    <property type="protein sequence ID" value="KGT79860.1"/>
    <property type="molecule type" value="Genomic_DNA"/>
</dbReference>
<reference evidence="2 3" key="1">
    <citation type="submission" date="2014-09" db="EMBL/GenBank/DDBJ databases">
        <title>Draft genome of Bradyrhizobium japonicum Is-34.</title>
        <authorList>
            <person name="Tsurumaru H."/>
            <person name="Yamakawa T."/>
            <person name="Hashimoto S."/>
            <person name="Okizaki K."/>
            <person name="Kanesaki Y."/>
            <person name="Yoshikawa H."/>
            <person name="Yajima S."/>
        </authorList>
    </citation>
    <scope>NUCLEOTIDE SEQUENCE [LARGE SCALE GENOMIC DNA]</scope>
    <source>
        <strain evidence="2 3">Is-34</strain>
    </source>
</reference>
<evidence type="ECO:0000313" key="2">
    <source>
        <dbReference type="EMBL" id="KGT79860.1"/>
    </source>
</evidence>
<feature type="region of interest" description="Disordered" evidence="1">
    <location>
        <begin position="1"/>
        <end position="31"/>
    </location>
</feature>
<name>A0A0A3XZP3_BRAJP</name>
<dbReference type="AlphaFoldDB" id="A0A0A3XZP3"/>
<evidence type="ECO:0000313" key="3">
    <source>
        <dbReference type="Proteomes" id="UP000030377"/>
    </source>
</evidence>